<gene>
    <name evidence="1" type="ORF">I7412_14955</name>
</gene>
<dbReference type="Proteomes" id="UP000604475">
    <property type="component" value="Unassembled WGS sequence"/>
</dbReference>
<evidence type="ECO:0000313" key="2">
    <source>
        <dbReference type="Proteomes" id="UP000604475"/>
    </source>
</evidence>
<reference evidence="1" key="1">
    <citation type="submission" date="2020-12" db="EMBL/GenBank/DDBJ databases">
        <title>Genomic characterization of non-nitrogen-fixing Frankia strains.</title>
        <authorList>
            <person name="Carlos-Shanley C."/>
            <person name="Guerra T."/>
            <person name="Hahn D."/>
        </authorList>
    </citation>
    <scope>NUCLEOTIDE SEQUENCE</scope>
    <source>
        <strain evidence="1">CN6</strain>
    </source>
</reference>
<evidence type="ECO:0000313" key="1">
    <source>
        <dbReference type="EMBL" id="MBL7628428.1"/>
    </source>
</evidence>
<proteinExistence type="predicted"/>
<evidence type="ECO:0008006" key="3">
    <source>
        <dbReference type="Google" id="ProtNLM"/>
    </source>
</evidence>
<comment type="caution">
    <text evidence="1">The sequence shown here is derived from an EMBL/GenBank/DDBJ whole genome shotgun (WGS) entry which is preliminary data.</text>
</comment>
<protein>
    <recommendedName>
        <fullName evidence="3">HEAT repeat domain-containing protein</fullName>
    </recommendedName>
</protein>
<dbReference type="EMBL" id="JAEACQ010000187">
    <property type="protein sequence ID" value="MBL7628428.1"/>
    <property type="molecule type" value="Genomic_DNA"/>
</dbReference>
<sequence>MLTAMATEAEDDPPVWHYASYRSLLGELQRGHGIAVVRLRGQPEQAQMVYECTSRDTRWDWQVDDRCTYLARLLRDLRLDLAPLIAQLRACGPYRSWPHRDPTNDDNQFDLAVGILETLARRGNAQAREALCGYVRDGTRWVEALQTISEEWPVEWWNDLWETAAARLNPENTPHLLPAGEPWRHWRGRDAHLDANMPNRRGRPSAGNDLSETSDADLVTLLRAPETDRGTVALALRQIRRRGNPAPELLELVEHLAPARAVGLVRALHSLGPLVVPSARTWAADPDHPLVREAPRLLAEHGDEQDIPTLLTALDRLADQWCGYDQLTAGLARILMSLPPTAQVDIRALLVRRLRWLAIASPHSYERASYLRSLLLLDRQRTMKNLPAYLLDCEPQVRQLAAENVPLTDNIRCLLTELRDDPIEDDEVKHAMAGRL</sequence>
<dbReference type="AlphaFoldDB" id="A0A937RA36"/>
<accession>A0A937RA36</accession>
<organism evidence="1 2">
    <name type="scientific">Frankia nepalensis</name>
    <dbReference type="NCBI Taxonomy" id="1836974"/>
    <lineage>
        <taxon>Bacteria</taxon>
        <taxon>Bacillati</taxon>
        <taxon>Actinomycetota</taxon>
        <taxon>Actinomycetes</taxon>
        <taxon>Frankiales</taxon>
        <taxon>Frankiaceae</taxon>
        <taxon>Frankia</taxon>
    </lineage>
</organism>
<keyword evidence="2" id="KW-1185">Reference proteome</keyword>
<name>A0A937RA36_9ACTN</name>